<feature type="compositionally biased region" description="Basic residues" evidence="3">
    <location>
        <begin position="1"/>
        <end position="11"/>
    </location>
</feature>
<dbReference type="Proteomes" id="UP001353858">
    <property type="component" value="Unassembled WGS sequence"/>
</dbReference>
<dbReference type="InterPro" id="IPR000618">
    <property type="entry name" value="Insect_cuticle"/>
</dbReference>
<dbReference type="GO" id="GO:0042302">
    <property type="term" value="F:structural constituent of cuticle"/>
    <property type="evidence" value="ECO:0007669"/>
    <property type="project" value="UniProtKB-UniRule"/>
</dbReference>
<comment type="caution">
    <text evidence="4">The sequence shown here is derived from an EMBL/GenBank/DDBJ whole genome shotgun (WGS) entry which is preliminary data.</text>
</comment>
<name>A0AAN7Q027_9COLE</name>
<gene>
    <name evidence="4" type="ORF">RN001_004591</name>
</gene>
<dbReference type="GO" id="GO:0005615">
    <property type="term" value="C:extracellular space"/>
    <property type="evidence" value="ECO:0007669"/>
    <property type="project" value="TreeGrafter"/>
</dbReference>
<dbReference type="PROSITE" id="PS00233">
    <property type="entry name" value="CHIT_BIND_RR_1"/>
    <property type="match status" value="1"/>
</dbReference>
<evidence type="ECO:0000256" key="3">
    <source>
        <dbReference type="SAM" id="MobiDB-lite"/>
    </source>
</evidence>
<keyword evidence="1 2" id="KW-0193">Cuticle</keyword>
<dbReference type="PROSITE" id="PS51155">
    <property type="entry name" value="CHIT_BIND_RR_2"/>
    <property type="match status" value="1"/>
</dbReference>
<feature type="region of interest" description="Disordered" evidence="3">
    <location>
        <begin position="92"/>
        <end position="192"/>
    </location>
</feature>
<evidence type="ECO:0000313" key="4">
    <source>
        <dbReference type="EMBL" id="KAK4881272.1"/>
    </source>
</evidence>
<sequence>MDSLQTKKKPRNYAFEYGVSDPKTGDHKSQWEKRENGVTIGMYSLLEPDGSKRVVEYIADNLHGFRALVKKIPIYPQQMPIVYTAGYGAVSNENEKSDLNDNNDKEDTHEAIVSKNNESVDDDGEIEHENQEEGPINKETEEVDTHRRENDEESEDSGYNDDDHENENNAEDEDSFTYSNYKSNNDDEEEDD</sequence>
<dbReference type="AlphaFoldDB" id="A0AAN7Q027"/>
<organism evidence="4 5">
    <name type="scientific">Aquatica leii</name>
    <dbReference type="NCBI Taxonomy" id="1421715"/>
    <lineage>
        <taxon>Eukaryota</taxon>
        <taxon>Metazoa</taxon>
        <taxon>Ecdysozoa</taxon>
        <taxon>Arthropoda</taxon>
        <taxon>Hexapoda</taxon>
        <taxon>Insecta</taxon>
        <taxon>Pterygota</taxon>
        <taxon>Neoptera</taxon>
        <taxon>Endopterygota</taxon>
        <taxon>Coleoptera</taxon>
        <taxon>Polyphaga</taxon>
        <taxon>Elateriformia</taxon>
        <taxon>Elateroidea</taxon>
        <taxon>Lampyridae</taxon>
        <taxon>Luciolinae</taxon>
        <taxon>Aquatica</taxon>
    </lineage>
</organism>
<evidence type="ECO:0000313" key="5">
    <source>
        <dbReference type="Proteomes" id="UP001353858"/>
    </source>
</evidence>
<feature type="compositionally biased region" description="Acidic residues" evidence="3">
    <location>
        <begin position="151"/>
        <end position="175"/>
    </location>
</feature>
<dbReference type="EMBL" id="JARPUR010000002">
    <property type="protein sequence ID" value="KAK4881272.1"/>
    <property type="molecule type" value="Genomic_DNA"/>
</dbReference>
<proteinExistence type="predicted"/>
<reference evidence="5" key="1">
    <citation type="submission" date="2023-01" db="EMBL/GenBank/DDBJ databases">
        <title>Key to firefly adult light organ development and bioluminescence: homeobox transcription factors regulate luciferase expression and transportation to peroxisome.</title>
        <authorList>
            <person name="Fu X."/>
        </authorList>
    </citation>
    <scope>NUCLEOTIDE SEQUENCE [LARGE SCALE GENOMIC DNA]</scope>
</reference>
<dbReference type="PANTHER" id="PTHR12236">
    <property type="entry name" value="STRUCTURAL CONTITUENT OF CUTICLE"/>
    <property type="match status" value="1"/>
</dbReference>
<dbReference type="PANTHER" id="PTHR12236:SF75">
    <property type="entry name" value="CUTICULAR PROTEIN 62BB, ISOFORM A"/>
    <property type="match status" value="1"/>
</dbReference>
<dbReference type="InterPro" id="IPR031311">
    <property type="entry name" value="CHIT_BIND_RR_consensus"/>
</dbReference>
<dbReference type="PRINTS" id="PR00947">
    <property type="entry name" value="CUTICLE"/>
</dbReference>
<dbReference type="GO" id="GO:0031012">
    <property type="term" value="C:extracellular matrix"/>
    <property type="evidence" value="ECO:0007669"/>
    <property type="project" value="TreeGrafter"/>
</dbReference>
<feature type="region of interest" description="Disordered" evidence="3">
    <location>
        <begin position="1"/>
        <end position="31"/>
    </location>
</feature>
<dbReference type="Pfam" id="PF00379">
    <property type="entry name" value="Chitin_bind_4"/>
    <property type="match status" value="1"/>
</dbReference>
<keyword evidence="5" id="KW-1185">Reference proteome</keyword>
<dbReference type="InterPro" id="IPR051217">
    <property type="entry name" value="Insect_Cuticle_Struc_Prot"/>
</dbReference>
<accession>A0AAN7Q027</accession>
<evidence type="ECO:0000256" key="1">
    <source>
        <dbReference type="ARBA" id="ARBA00022460"/>
    </source>
</evidence>
<feature type="compositionally biased region" description="Basic and acidic residues" evidence="3">
    <location>
        <begin position="127"/>
        <end position="150"/>
    </location>
</feature>
<feature type="compositionally biased region" description="Basic and acidic residues" evidence="3">
    <location>
        <begin position="93"/>
        <end position="112"/>
    </location>
</feature>
<protein>
    <submittedName>
        <fullName evidence="4">Uncharacterized protein</fullName>
    </submittedName>
</protein>
<evidence type="ECO:0000256" key="2">
    <source>
        <dbReference type="PROSITE-ProRule" id="PRU00497"/>
    </source>
</evidence>